<evidence type="ECO:0000313" key="2">
    <source>
        <dbReference type="EMBL" id="KAJ7384063.1"/>
    </source>
</evidence>
<dbReference type="EMBL" id="MU825891">
    <property type="protein sequence ID" value="KAJ7384063.1"/>
    <property type="molecule type" value="Genomic_DNA"/>
</dbReference>
<keyword evidence="1" id="KW-1133">Transmembrane helix</keyword>
<evidence type="ECO:0000313" key="3">
    <source>
        <dbReference type="Proteomes" id="UP001163046"/>
    </source>
</evidence>
<protein>
    <submittedName>
        <fullName evidence="2">Uncharacterized protein</fullName>
    </submittedName>
</protein>
<sequence>MYFTLKMRFLSAKLQNLQEKVNKTLNTQDAIISREHHARAFVCECCRALRGRLHSRVTHHRSHAASRVQAFLHVLLLLCIFLGDCIYFVVVALQWPVAIEDFGRRANPQLYCESTSGPVCVEPLETSV</sequence>
<gene>
    <name evidence="2" type="ORF">OS493_024077</name>
</gene>
<keyword evidence="1" id="KW-0812">Transmembrane</keyword>
<proteinExistence type="predicted"/>
<name>A0A9W9ZLS1_9CNID</name>
<dbReference type="Proteomes" id="UP001163046">
    <property type="component" value="Unassembled WGS sequence"/>
</dbReference>
<accession>A0A9W9ZLS1</accession>
<keyword evidence="1" id="KW-0472">Membrane</keyword>
<reference evidence="2" key="1">
    <citation type="submission" date="2023-01" db="EMBL/GenBank/DDBJ databases">
        <title>Genome assembly of the deep-sea coral Lophelia pertusa.</title>
        <authorList>
            <person name="Herrera S."/>
            <person name="Cordes E."/>
        </authorList>
    </citation>
    <scope>NUCLEOTIDE SEQUENCE</scope>
    <source>
        <strain evidence="2">USNM1676648</strain>
        <tissue evidence="2">Polyp</tissue>
    </source>
</reference>
<organism evidence="2 3">
    <name type="scientific">Desmophyllum pertusum</name>
    <dbReference type="NCBI Taxonomy" id="174260"/>
    <lineage>
        <taxon>Eukaryota</taxon>
        <taxon>Metazoa</taxon>
        <taxon>Cnidaria</taxon>
        <taxon>Anthozoa</taxon>
        <taxon>Hexacorallia</taxon>
        <taxon>Scleractinia</taxon>
        <taxon>Caryophylliina</taxon>
        <taxon>Caryophylliidae</taxon>
        <taxon>Desmophyllum</taxon>
    </lineage>
</organism>
<keyword evidence="3" id="KW-1185">Reference proteome</keyword>
<evidence type="ECO:0000256" key="1">
    <source>
        <dbReference type="SAM" id="Phobius"/>
    </source>
</evidence>
<feature type="transmembrane region" description="Helical" evidence="1">
    <location>
        <begin position="70"/>
        <end position="95"/>
    </location>
</feature>
<comment type="caution">
    <text evidence="2">The sequence shown here is derived from an EMBL/GenBank/DDBJ whole genome shotgun (WGS) entry which is preliminary data.</text>
</comment>
<dbReference type="AlphaFoldDB" id="A0A9W9ZLS1"/>